<dbReference type="SUPFAM" id="SSF51905">
    <property type="entry name" value="FAD/NAD(P)-binding domain"/>
    <property type="match status" value="1"/>
</dbReference>
<dbReference type="InterPro" id="IPR023753">
    <property type="entry name" value="FAD/NAD-binding_dom"/>
</dbReference>
<dbReference type="PANTHER" id="PTHR43014:SF1">
    <property type="entry name" value="NAD(P)H DEHYDROGENASE (QUINONE)"/>
    <property type="match status" value="1"/>
</dbReference>
<evidence type="ECO:0000313" key="9">
    <source>
        <dbReference type="Proteomes" id="UP001387100"/>
    </source>
</evidence>
<proteinExistence type="inferred from homology"/>
<evidence type="ECO:0000256" key="1">
    <source>
        <dbReference type="ARBA" id="ARBA00001974"/>
    </source>
</evidence>
<evidence type="ECO:0000256" key="2">
    <source>
        <dbReference type="ARBA" id="ARBA00007532"/>
    </source>
</evidence>
<keyword evidence="4" id="KW-0274">FAD</keyword>
<dbReference type="InterPro" id="IPR016156">
    <property type="entry name" value="FAD/NAD-linked_Rdtase_dimer_sf"/>
</dbReference>
<dbReference type="Pfam" id="PF07992">
    <property type="entry name" value="Pyr_redox_2"/>
    <property type="match status" value="1"/>
</dbReference>
<protein>
    <submittedName>
        <fullName evidence="8">NAD(P)H-quinone dehydrogenase</fullName>
    </submittedName>
</protein>
<dbReference type="NCBIfam" id="NF005883">
    <property type="entry name" value="PRK07845.1"/>
    <property type="match status" value="1"/>
</dbReference>
<keyword evidence="3" id="KW-0285">Flavoprotein</keyword>
<comment type="similarity">
    <text evidence="2">Belongs to the class-I pyridine nucleotide-disulfide oxidoreductase family.</text>
</comment>
<gene>
    <name evidence="8" type="ORF">WDZ17_11145</name>
</gene>
<dbReference type="Pfam" id="PF02852">
    <property type="entry name" value="Pyr_redox_dim"/>
    <property type="match status" value="1"/>
</dbReference>
<dbReference type="InterPro" id="IPR001100">
    <property type="entry name" value="Pyr_nuc-diS_OxRdtase"/>
</dbReference>
<dbReference type="EMBL" id="JBBIAA010000012">
    <property type="protein sequence ID" value="MEJ5945848.1"/>
    <property type="molecule type" value="Genomic_DNA"/>
</dbReference>
<evidence type="ECO:0000259" key="6">
    <source>
        <dbReference type="Pfam" id="PF02852"/>
    </source>
</evidence>
<comment type="cofactor">
    <cofactor evidence="1">
        <name>FAD</name>
        <dbReference type="ChEBI" id="CHEBI:57692"/>
    </cofactor>
</comment>
<reference evidence="8 9" key="1">
    <citation type="journal article" date="2017" name="Int. J. Syst. Evol. Microbiol.">
        <title>Pseudokineococcus basanitobsidens sp. nov., isolated from volcanic rock.</title>
        <authorList>
            <person name="Lee D.W."/>
            <person name="Park M.Y."/>
            <person name="Kim J.J."/>
            <person name="Kim B.S."/>
        </authorList>
    </citation>
    <scope>NUCLEOTIDE SEQUENCE [LARGE SCALE GENOMIC DNA]</scope>
    <source>
        <strain evidence="8 9">DSM 103726</strain>
    </source>
</reference>
<dbReference type="PIRSF" id="PIRSF000350">
    <property type="entry name" value="Mercury_reductase_MerA"/>
    <property type="match status" value="1"/>
</dbReference>
<dbReference type="Gene3D" id="3.30.390.30">
    <property type="match status" value="1"/>
</dbReference>
<dbReference type="InterPro" id="IPR036188">
    <property type="entry name" value="FAD/NAD-bd_sf"/>
</dbReference>
<organism evidence="8 9">
    <name type="scientific">Pseudokineococcus basanitobsidens</name>
    <dbReference type="NCBI Taxonomy" id="1926649"/>
    <lineage>
        <taxon>Bacteria</taxon>
        <taxon>Bacillati</taxon>
        <taxon>Actinomycetota</taxon>
        <taxon>Actinomycetes</taxon>
        <taxon>Kineosporiales</taxon>
        <taxon>Kineosporiaceae</taxon>
        <taxon>Pseudokineococcus</taxon>
    </lineage>
</organism>
<feature type="domain" description="Pyridine nucleotide-disulphide oxidoreductase dimerisation" evidence="6">
    <location>
        <begin position="424"/>
        <end position="531"/>
    </location>
</feature>
<dbReference type="InterPro" id="IPR004099">
    <property type="entry name" value="Pyr_nucl-diS_OxRdtase_dimer"/>
</dbReference>
<evidence type="ECO:0000259" key="7">
    <source>
        <dbReference type="Pfam" id="PF07992"/>
    </source>
</evidence>
<evidence type="ECO:0000256" key="3">
    <source>
        <dbReference type="ARBA" id="ARBA00022630"/>
    </source>
</evidence>
<dbReference type="Proteomes" id="UP001387100">
    <property type="component" value="Unassembled WGS sequence"/>
</dbReference>
<evidence type="ECO:0000256" key="4">
    <source>
        <dbReference type="ARBA" id="ARBA00022827"/>
    </source>
</evidence>
<dbReference type="SUPFAM" id="SSF55424">
    <property type="entry name" value="FAD/NAD-linked reductases, dimerisation (C-terminal) domain"/>
    <property type="match status" value="1"/>
</dbReference>
<dbReference type="PRINTS" id="PR00368">
    <property type="entry name" value="FADPNR"/>
</dbReference>
<evidence type="ECO:0000256" key="5">
    <source>
        <dbReference type="SAM" id="MobiDB-lite"/>
    </source>
</evidence>
<name>A0ABU8RL97_9ACTN</name>
<dbReference type="PRINTS" id="PR00411">
    <property type="entry name" value="PNDRDTASEI"/>
</dbReference>
<feature type="domain" description="FAD/NAD(P)-binding" evidence="7">
    <location>
        <begin position="75"/>
        <end position="403"/>
    </location>
</feature>
<sequence>MPPATPDQQPDADADAEVGRAGAQGGDDAEGMGAPAERAPEGEGGEARSSSATEQRAAEAALPVRSAVTDVASTRVVVLGGGPGGYEAALVAAQLGARVSVVESHGLGGSTVLTDVVPSKTLIATAEVMATVTESVELGLRFPGSGGGDTDAEGAVTIDLDRVNARVRGLARAQSQDIRERLEREGVDVLSGRGCVLAPDRVAVDLDDGGTRELRADVLLLATGSHPRELPDAMPDGERILTWKQLYDLTELPERLVVVGSGVTGAEFANAYEALGSDVVLVSSRDRVLPGEDADAAQVIDDVFRRRGMTVMARSRAQSVVRDGDGVLVTLADGREVRGSHCLMAVGSIPNTDGLGCEEAGITLSESGHVVVDRVSRTSIRGVYAAGDCTGVLPLASVAAMQGRIAMWHALGDAVSPLKLRTVAANVFTAPEIATVGWTQEQIESGEAQGQVVKLPLAGNARAKMQGIHDGFVKLFCRTGSGTVIGGVVVSPRASELVFPLTLAVEHRLTVDQVAHAFSVYPSLSGSLAEAARRLHTAPEVD</sequence>
<dbReference type="PANTHER" id="PTHR43014">
    <property type="entry name" value="MERCURIC REDUCTASE"/>
    <property type="match status" value="1"/>
</dbReference>
<feature type="region of interest" description="Disordered" evidence="5">
    <location>
        <begin position="1"/>
        <end position="61"/>
    </location>
</feature>
<accession>A0ABU8RL97</accession>
<dbReference type="Gene3D" id="3.50.50.60">
    <property type="entry name" value="FAD/NAD(P)-binding domain"/>
    <property type="match status" value="2"/>
</dbReference>
<evidence type="ECO:0000313" key="8">
    <source>
        <dbReference type="EMBL" id="MEJ5945848.1"/>
    </source>
</evidence>
<comment type="caution">
    <text evidence="8">The sequence shown here is derived from an EMBL/GenBank/DDBJ whole genome shotgun (WGS) entry which is preliminary data.</text>
</comment>
<keyword evidence="9" id="KW-1185">Reference proteome</keyword>